<sequence length="240" mass="27139">MTEIMFEKFSVPSMYVAIQPVLSSFILQPGIVLNSSYGSTHTIPIYEGLALPNAILWLSISSRDLTNYLWEFIKGCFVCTYTYVALDFQQEIKKAKNISSVDKGFELPDGRIFYIGDGGFQCRKVLLQPSLVGKGPTRIHENVYISIIKSDVDIRKDLFAYIMLIGGSTMFPCIVERMSKKSLLLGGSILASLNSLKRVSFFLLYLTNKSIFQVLLTFFKLITKGEYDEYGPSIVYKKCF</sequence>
<name>A0A3Q7G3I2_SOLLC</name>
<evidence type="ECO:0000313" key="2">
    <source>
        <dbReference type="EnsemblPlants" id="Solyc04g049000.2.1"/>
    </source>
</evidence>
<dbReference type="EnsemblPlants" id="Solyc04g049000.2.1">
    <property type="protein sequence ID" value="Solyc04g049000.2.1"/>
    <property type="gene ID" value="Solyc04g049000.2"/>
</dbReference>
<evidence type="ECO:0000256" key="1">
    <source>
        <dbReference type="RuleBase" id="RU000487"/>
    </source>
</evidence>
<protein>
    <submittedName>
        <fullName evidence="2">Uncharacterized protein</fullName>
    </submittedName>
</protein>
<dbReference type="SUPFAM" id="SSF53067">
    <property type="entry name" value="Actin-like ATPase domain"/>
    <property type="match status" value="1"/>
</dbReference>
<reference evidence="2" key="2">
    <citation type="submission" date="2019-01" db="UniProtKB">
        <authorList>
            <consortium name="EnsemblPlants"/>
        </authorList>
    </citation>
    <scope>IDENTIFICATION</scope>
    <source>
        <strain evidence="2">cv. Heinz 1706</strain>
    </source>
</reference>
<dbReference type="GO" id="GO:0015629">
    <property type="term" value="C:actin cytoskeleton"/>
    <property type="evidence" value="ECO:0000318"/>
    <property type="project" value="GO_Central"/>
</dbReference>
<accession>A0A3Q7G3I2</accession>
<dbReference type="Proteomes" id="UP000004994">
    <property type="component" value="Chromosome 4"/>
</dbReference>
<proteinExistence type="inferred from homology"/>
<dbReference type="AlphaFoldDB" id="A0A3Q7G3I2"/>
<dbReference type="Pfam" id="PF00022">
    <property type="entry name" value="Actin"/>
    <property type="match status" value="2"/>
</dbReference>
<dbReference type="InParanoid" id="A0A3Q7G3I2"/>
<dbReference type="Gramene" id="Solyc04g049000.2.1">
    <property type="protein sequence ID" value="Solyc04g049000.2.1"/>
    <property type="gene ID" value="Solyc04g049000.2"/>
</dbReference>
<dbReference type="SMART" id="SM00268">
    <property type="entry name" value="ACTIN"/>
    <property type="match status" value="1"/>
</dbReference>
<dbReference type="PANTHER" id="PTHR11937">
    <property type="entry name" value="ACTIN"/>
    <property type="match status" value="1"/>
</dbReference>
<dbReference type="InterPro" id="IPR004000">
    <property type="entry name" value="Actin"/>
</dbReference>
<organism evidence="2">
    <name type="scientific">Solanum lycopersicum</name>
    <name type="common">Tomato</name>
    <name type="synonym">Lycopersicon esculentum</name>
    <dbReference type="NCBI Taxonomy" id="4081"/>
    <lineage>
        <taxon>Eukaryota</taxon>
        <taxon>Viridiplantae</taxon>
        <taxon>Streptophyta</taxon>
        <taxon>Embryophyta</taxon>
        <taxon>Tracheophyta</taxon>
        <taxon>Spermatophyta</taxon>
        <taxon>Magnoliopsida</taxon>
        <taxon>eudicotyledons</taxon>
        <taxon>Gunneridae</taxon>
        <taxon>Pentapetalae</taxon>
        <taxon>asterids</taxon>
        <taxon>lamiids</taxon>
        <taxon>Solanales</taxon>
        <taxon>Solanaceae</taxon>
        <taxon>Solanoideae</taxon>
        <taxon>Solaneae</taxon>
        <taxon>Solanum</taxon>
        <taxon>Solanum subgen. Lycopersicon</taxon>
    </lineage>
</organism>
<reference evidence="2" key="1">
    <citation type="journal article" date="2012" name="Nature">
        <title>The tomato genome sequence provides insights into fleshy fruit evolution.</title>
        <authorList>
            <consortium name="Tomato Genome Consortium"/>
        </authorList>
    </citation>
    <scope>NUCLEOTIDE SEQUENCE [LARGE SCALE GENOMIC DNA]</scope>
    <source>
        <strain evidence="2">cv. Heinz 1706</strain>
    </source>
</reference>
<evidence type="ECO:0000313" key="3">
    <source>
        <dbReference type="Proteomes" id="UP000004994"/>
    </source>
</evidence>
<dbReference type="Gene3D" id="3.90.640.10">
    <property type="entry name" value="Actin, Chain A, domain 4"/>
    <property type="match status" value="1"/>
</dbReference>
<keyword evidence="3" id="KW-1185">Reference proteome</keyword>
<dbReference type="STRING" id="4081.A0A3Q7G3I2"/>
<dbReference type="Gene3D" id="3.30.420.40">
    <property type="match status" value="2"/>
</dbReference>
<dbReference type="InterPro" id="IPR043129">
    <property type="entry name" value="ATPase_NBD"/>
</dbReference>
<comment type="similarity">
    <text evidence="1">Belongs to the actin family.</text>
</comment>